<dbReference type="InterPro" id="IPR058624">
    <property type="entry name" value="MdtA-like_HH"/>
</dbReference>
<dbReference type="EMBL" id="JAVRIC010000006">
    <property type="protein sequence ID" value="MDT0496929.1"/>
    <property type="molecule type" value="Genomic_DNA"/>
</dbReference>
<evidence type="ECO:0000256" key="2">
    <source>
        <dbReference type="ARBA" id="ARBA00009477"/>
    </source>
</evidence>
<dbReference type="Proteomes" id="UP001254608">
    <property type="component" value="Unassembled WGS sequence"/>
</dbReference>
<evidence type="ECO:0000313" key="9">
    <source>
        <dbReference type="EMBL" id="MDT0496929.1"/>
    </source>
</evidence>
<dbReference type="Gene3D" id="2.40.420.20">
    <property type="match status" value="1"/>
</dbReference>
<comment type="subcellular location">
    <subcellularLocation>
        <location evidence="1">Cell inner membrane</location>
        <topology evidence="1">Lipid-anchor</topology>
    </subcellularLocation>
</comment>
<dbReference type="InterPro" id="IPR058625">
    <property type="entry name" value="MdtA-like_BSH"/>
</dbReference>
<protein>
    <submittedName>
        <fullName evidence="9">Efflux RND transporter periplasmic adaptor subunit</fullName>
    </submittedName>
</protein>
<keyword evidence="4" id="KW-0732">Signal</keyword>
<dbReference type="SUPFAM" id="SSF111369">
    <property type="entry name" value="HlyD-like secretion proteins"/>
    <property type="match status" value="1"/>
</dbReference>
<name>A0ABU2WI70_9GAMM</name>
<dbReference type="NCBIfam" id="TIGR01730">
    <property type="entry name" value="RND_mfp"/>
    <property type="match status" value="1"/>
</dbReference>
<dbReference type="Pfam" id="PF25917">
    <property type="entry name" value="BSH_RND"/>
    <property type="match status" value="1"/>
</dbReference>
<dbReference type="InterPro" id="IPR058626">
    <property type="entry name" value="MdtA-like_b-barrel"/>
</dbReference>
<dbReference type="PROSITE" id="PS51257">
    <property type="entry name" value="PROKAR_LIPOPROTEIN"/>
    <property type="match status" value="1"/>
</dbReference>
<feature type="signal peptide" evidence="4">
    <location>
        <begin position="1"/>
        <end position="21"/>
    </location>
</feature>
<evidence type="ECO:0000259" key="8">
    <source>
        <dbReference type="Pfam" id="PF25967"/>
    </source>
</evidence>
<dbReference type="Pfam" id="PF25967">
    <property type="entry name" value="RND-MFP_C"/>
    <property type="match status" value="1"/>
</dbReference>
<dbReference type="InterPro" id="IPR058627">
    <property type="entry name" value="MdtA-like_C"/>
</dbReference>
<dbReference type="Gene3D" id="2.40.50.100">
    <property type="match status" value="1"/>
</dbReference>
<feature type="domain" description="Multidrug resistance protein MdtA-like beta-barrel" evidence="7">
    <location>
        <begin position="208"/>
        <end position="297"/>
    </location>
</feature>
<reference evidence="9 10" key="1">
    <citation type="submission" date="2023-09" db="EMBL/GenBank/DDBJ databases">
        <authorList>
            <person name="Rey-Velasco X."/>
        </authorList>
    </citation>
    <scope>NUCLEOTIDE SEQUENCE [LARGE SCALE GENOMIC DNA]</scope>
    <source>
        <strain evidence="9 10">W345</strain>
    </source>
</reference>
<organism evidence="9 10">
    <name type="scientific">Banduia mediterranea</name>
    <dbReference type="NCBI Taxonomy" id="3075609"/>
    <lineage>
        <taxon>Bacteria</taxon>
        <taxon>Pseudomonadati</taxon>
        <taxon>Pseudomonadota</taxon>
        <taxon>Gammaproteobacteria</taxon>
        <taxon>Nevskiales</taxon>
        <taxon>Algiphilaceae</taxon>
        <taxon>Banduia</taxon>
    </lineage>
</organism>
<dbReference type="Pfam" id="PF25944">
    <property type="entry name" value="Beta-barrel_RND"/>
    <property type="match status" value="1"/>
</dbReference>
<evidence type="ECO:0000256" key="1">
    <source>
        <dbReference type="ARBA" id="ARBA00004519"/>
    </source>
</evidence>
<dbReference type="InterPro" id="IPR006143">
    <property type="entry name" value="RND_pump_MFP"/>
</dbReference>
<keyword evidence="10" id="KW-1185">Reference proteome</keyword>
<proteinExistence type="inferred from homology"/>
<feature type="chain" id="PRO_5047454818" evidence="4">
    <location>
        <begin position="22"/>
        <end position="410"/>
    </location>
</feature>
<evidence type="ECO:0000259" key="5">
    <source>
        <dbReference type="Pfam" id="PF25876"/>
    </source>
</evidence>
<evidence type="ECO:0000313" key="10">
    <source>
        <dbReference type="Proteomes" id="UP001254608"/>
    </source>
</evidence>
<comment type="similarity">
    <text evidence="2">Belongs to the membrane fusion protein (MFP) (TC 8.A.1) family.</text>
</comment>
<dbReference type="Gene3D" id="2.40.30.170">
    <property type="match status" value="1"/>
</dbReference>
<feature type="region of interest" description="Disordered" evidence="3">
    <location>
        <begin position="371"/>
        <end position="410"/>
    </location>
</feature>
<evidence type="ECO:0000259" key="6">
    <source>
        <dbReference type="Pfam" id="PF25917"/>
    </source>
</evidence>
<evidence type="ECO:0000256" key="3">
    <source>
        <dbReference type="SAM" id="MobiDB-lite"/>
    </source>
</evidence>
<sequence length="410" mass="43551">MATLSRLYCLSFAASLGLLLAACGTGEEHAPPPPAKVGIVTVKAGPVPIINELPGRLSPTRVAQVRARVSGIVLERKFEEGSEVKADQVLFQIDPAPLRAAYNNARAALAQAQADAFQAQALAKRYATLIDSNAVSRQEYDDAVAAQKQTQAQVDAARANLDTARINLDYASVKAPISGRIGRALVTEGALVGEGEATLLATIRQLDPIYADFTQSAADLNDLRRRFEAGKIKRVGREAAQVRLVTDHGEEYPHGGKLLFSDVSVDPDTAQVSLRGLFPNPDGELLPGAYVRVRIEQAVSENAITVPQQAIQRNSAGQALVSLVVPAGGDGKPGYKAEQIVVELGNTVGDRWIVEQGLKQGDKLIVEGLQHAKPGSAVAPRPWQPETPIKPGESPKGATPPNAKNDDSKQ</sequence>
<dbReference type="RefSeq" id="WP_311364323.1">
    <property type="nucleotide sequence ID" value="NZ_JAVRIC010000006.1"/>
</dbReference>
<feature type="domain" description="Multidrug resistance protein MdtA-like C-terminal permuted SH3" evidence="8">
    <location>
        <begin position="302"/>
        <end position="370"/>
    </location>
</feature>
<dbReference type="Gene3D" id="1.10.287.470">
    <property type="entry name" value="Helix hairpin bin"/>
    <property type="match status" value="1"/>
</dbReference>
<feature type="domain" description="Multidrug resistance protein MdtA-like alpha-helical hairpin" evidence="5">
    <location>
        <begin position="102"/>
        <end position="171"/>
    </location>
</feature>
<feature type="domain" description="Multidrug resistance protein MdtA-like barrel-sandwich hybrid" evidence="6">
    <location>
        <begin position="61"/>
        <end position="203"/>
    </location>
</feature>
<dbReference type="PANTHER" id="PTHR30158">
    <property type="entry name" value="ACRA/E-RELATED COMPONENT OF DRUG EFFLUX TRANSPORTER"/>
    <property type="match status" value="1"/>
</dbReference>
<dbReference type="Pfam" id="PF25876">
    <property type="entry name" value="HH_MFP_RND"/>
    <property type="match status" value="1"/>
</dbReference>
<accession>A0ABU2WI70</accession>
<evidence type="ECO:0000256" key="4">
    <source>
        <dbReference type="SAM" id="SignalP"/>
    </source>
</evidence>
<gene>
    <name evidence="9" type="ORF">RM530_06060</name>
</gene>
<comment type="caution">
    <text evidence="9">The sequence shown here is derived from an EMBL/GenBank/DDBJ whole genome shotgun (WGS) entry which is preliminary data.</text>
</comment>
<evidence type="ECO:0000259" key="7">
    <source>
        <dbReference type="Pfam" id="PF25944"/>
    </source>
</evidence>
<dbReference type="PANTHER" id="PTHR30158:SF3">
    <property type="entry name" value="MULTIDRUG EFFLUX PUMP SUBUNIT ACRA-RELATED"/>
    <property type="match status" value="1"/>
</dbReference>